<reference evidence="1" key="1">
    <citation type="journal article" date="2014" name="Int. J. Syst. Evol. Microbiol.">
        <title>Complete genome sequence of Corynebacterium casei LMG S-19264T (=DSM 44701T), isolated from a smear-ripened cheese.</title>
        <authorList>
            <consortium name="US DOE Joint Genome Institute (JGI-PGF)"/>
            <person name="Walter F."/>
            <person name="Albersmeier A."/>
            <person name="Kalinowski J."/>
            <person name="Ruckert C."/>
        </authorList>
    </citation>
    <scope>NUCLEOTIDE SEQUENCE</scope>
    <source>
        <strain evidence="1">CGMCC 1.15880</strain>
    </source>
</reference>
<dbReference type="Pfam" id="PF09550">
    <property type="entry name" value="Phage_TAC_6"/>
    <property type="match status" value="1"/>
</dbReference>
<evidence type="ECO:0000313" key="2">
    <source>
        <dbReference type="Proteomes" id="UP000628017"/>
    </source>
</evidence>
<sequence length="59" mass="6357">MIDWAGLMALGLGQLRLLPDQFWALTPVELMMMAGVAPGVTPGLSRARLDALCVQFPDT</sequence>
<dbReference type="NCBIfam" id="TIGR02216">
    <property type="entry name" value="phage_TIGR02216"/>
    <property type="match status" value="1"/>
</dbReference>
<name>A0A916R0N8_9RHOB</name>
<dbReference type="EMBL" id="BMKA01000003">
    <property type="protein sequence ID" value="GGA22941.1"/>
    <property type="molecule type" value="Genomic_DNA"/>
</dbReference>
<organism evidence="1 2">
    <name type="scientific">Neptunicoccus cionae</name>
    <dbReference type="NCBI Taxonomy" id="2035344"/>
    <lineage>
        <taxon>Bacteria</taxon>
        <taxon>Pseudomonadati</taxon>
        <taxon>Pseudomonadota</taxon>
        <taxon>Alphaproteobacteria</taxon>
        <taxon>Rhodobacterales</taxon>
        <taxon>Paracoccaceae</taxon>
        <taxon>Neptunicoccus</taxon>
    </lineage>
</organism>
<comment type="caution">
    <text evidence="1">The sequence shown here is derived from an EMBL/GenBank/DDBJ whole genome shotgun (WGS) entry which is preliminary data.</text>
</comment>
<dbReference type="RefSeq" id="WP_308420708.1">
    <property type="nucleotide sequence ID" value="NZ_BMKA01000003.1"/>
</dbReference>
<dbReference type="InterPro" id="IPR019056">
    <property type="entry name" value="Phage_TAC_6"/>
</dbReference>
<dbReference type="InterPro" id="IPR011739">
    <property type="entry name" value="GTA_rcc01693"/>
</dbReference>
<accession>A0A916R0N8</accession>
<protein>
    <submittedName>
        <fullName evidence="1">Phage tail assembly chaperone</fullName>
    </submittedName>
</protein>
<keyword evidence="2" id="KW-1185">Reference proteome</keyword>
<reference evidence="1" key="2">
    <citation type="submission" date="2020-09" db="EMBL/GenBank/DDBJ databases">
        <authorList>
            <person name="Sun Q."/>
            <person name="Zhou Y."/>
        </authorList>
    </citation>
    <scope>NUCLEOTIDE SEQUENCE</scope>
    <source>
        <strain evidence="1">CGMCC 1.15880</strain>
    </source>
</reference>
<gene>
    <name evidence="1" type="ORF">GCM10011498_24650</name>
</gene>
<dbReference type="AlphaFoldDB" id="A0A916R0N8"/>
<proteinExistence type="predicted"/>
<dbReference type="Proteomes" id="UP000628017">
    <property type="component" value="Unassembled WGS sequence"/>
</dbReference>
<evidence type="ECO:0000313" key="1">
    <source>
        <dbReference type="EMBL" id="GGA22941.1"/>
    </source>
</evidence>